<keyword evidence="1" id="KW-0175">Coiled coil</keyword>
<dbReference type="EMBL" id="MLYV02000860">
    <property type="protein sequence ID" value="PSR76156.1"/>
    <property type="molecule type" value="Genomic_DNA"/>
</dbReference>
<reference evidence="2 3" key="1">
    <citation type="submission" date="2018-02" db="EMBL/GenBank/DDBJ databases">
        <title>Genome sequence of the basidiomycete white-rot fungus Phlebia centrifuga.</title>
        <authorList>
            <person name="Granchi Z."/>
            <person name="Peng M."/>
            <person name="de Vries R.P."/>
            <person name="Hilden K."/>
            <person name="Makela M.R."/>
            <person name="Grigoriev I."/>
            <person name="Riley R."/>
        </authorList>
    </citation>
    <scope>NUCLEOTIDE SEQUENCE [LARGE SCALE GENOMIC DNA]</scope>
    <source>
        <strain evidence="2 3">FBCC195</strain>
    </source>
</reference>
<keyword evidence="3" id="KW-1185">Reference proteome</keyword>
<protein>
    <submittedName>
        <fullName evidence="2">Uncharacterized protein</fullName>
    </submittedName>
</protein>
<dbReference type="OrthoDB" id="3244737at2759"/>
<feature type="coiled-coil region" evidence="1">
    <location>
        <begin position="102"/>
        <end position="136"/>
    </location>
</feature>
<evidence type="ECO:0000256" key="1">
    <source>
        <dbReference type="SAM" id="Coils"/>
    </source>
</evidence>
<dbReference type="AlphaFoldDB" id="A0A2R6NT92"/>
<comment type="caution">
    <text evidence="2">The sequence shown here is derived from an EMBL/GenBank/DDBJ whole genome shotgun (WGS) entry which is preliminary data.</text>
</comment>
<proteinExistence type="predicted"/>
<accession>A0A2R6NT92</accession>
<evidence type="ECO:0000313" key="3">
    <source>
        <dbReference type="Proteomes" id="UP000186601"/>
    </source>
</evidence>
<organism evidence="2 3">
    <name type="scientific">Hermanssonia centrifuga</name>
    <dbReference type="NCBI Taxonomy" id="98765"/>
    <lineage>
        <taxon>Eukaryota</taxon>
        <taxon>Fungi</taxon>
        <taxon>Dikarya</taxon>
        <taxon>Basidiomycota</taxon>
        <taxon>Agaricomycotina</taxon>
        <taxon>Agaricomycetes</taxon>
        <taxon>Polyporales</taxon>
        <taxon>Meruliaceae</taxon>
        <taxon>Hermanssonia</taxon>
    </lineage>
</organism>
<name>A0A2R6NT92_9APHY</name>
<gene>
    <name evidence="2" type="ORF">PHLCEN_2v8654</name>
</gene>
<evidence type="ECO:0000313" key="2">
    <source>
        <dbReference type="EMBL" id="PSR76156.1"/>
    </source>
</evidence>
<dbReference type="Proteomes" id="UP000186601">
    <property type="component" value="Unassembled WGS sequence"/>
</dbReference>
<sequence>MIRARRQRIANVAADVTTRRSRVEKLTEETNTINPQLNAELITAIKTLSPVLDAQRVARSDELAMRLESCLLKLSLIRGRAHLSLYQYTSPKNPDLTMENAILALRDHFERQKREQEEEERQLDNQIMQYEELLQMVDGTGGGFSQIVEDMARISKETEECRRDLRRLGWTGD</sequence>